<dbReference type="InterPro" id="IPR003646">
    <property type="entry name" value="SH3-like_bac-type"/>
</dbReference>
<evidence type="ECO:0000313" key="3">
    <source>
        <dbReference type="EMBL" id="RUM99718.1"/>
    </source>
</evidence>
<feature type="compositionally biased region" description="Basic and acidic residues" evidence="1">
    <location>
        <begin position="46"/>
        <end position="58"/>
    </location>
</feature>
<comment type="caution">
    <text evidence="3">The sequence shown here is derived from an EMBL/GenBank/DDBJ whole genome shotgun (WGS) entry which is preliminary data.</text>
</comment>
<feature type="region of interest" description="Disordered" evidence="1">
    <location>
        <begin position="143"/>
        <end position="181"/>
    </location>
</feature>
<dbReference type="EMBL" id="RKST01000001">
    <property type="protein sequence ID" value="RUM99718.1"/>
    <property type="molecule type" value="Genomic_DNA"/>
</dbReference>
<feature type="region of interest" description="Disordered" evidence="1">
    <location>
        <begin position="25"/>
        <end position="87"/>
    </location>
</feature>
<evidence type="ECO:0000259" key="2">
    <source>
        <dbReference type="PROSITE" id="PS51781"/>
    </source>
</evidence>
<protein>
    <submittedName>
        <fullName evidence="3">SH3 domain-containing protein</fullName>
    </submittedName>
</protein>
<feature type="compositionally biased region" description="Polar residues" evidence="1">
    <location>
        <begin position="62"/>
        <end position="72"/>
    </location>
</feature>
<dbReference type="Proteomes" id="UP000281647">
    <property type="component" value="Unassembled WGS sequence"/>
</dbReference>
<accession>A0A432VC28</accession>
<name>A0A432VC28_9HYPH</name>
<keyword evidence="4" id="KW-1185">Reference proteome</keyword>
<evidence type="ECO:0000313" key="4">
    <source>
        <dbReference type="Proteomes" id="UP000281647"/>
    </source>
</evidence>
<dbReference type="OrthoDB" id="7433551at2"/>
<organism evidence="3 4">
    <name type="scientific">Borborobacter arsenicus</name>
    <dbReference type="NCBI Taxonomy" id="1851146"/>
    <lineage>
        <taxon>Bacteria</taxon>
        <taxon>Pseudomonadati</taxon>
        <taxon>Pseudomonadota</taxon>
        <taxon>Alphaproteobacteria</taxon>
        <taxon>Hyphomicrobiales</taxon>
        <taxon>Phyllobacteriaceae</taxon>
        <taxon>Borborobacter</taxon>
    </lineage>
</organism>
<dbReference type="SMART" id="SM00287">
    <property type="entry name" value="SH3b"/>
    <property type="match status" value="1"/>
</dbReference>
<dbReference type="Pfam" id="PF08239">
    <property type="entry name" value="SH3_3"/>
    <property type="match status" value="1"/>
</dbReference>
<feature type="compositionally biased region" description="Basic and acidic residues" evidence="1">
    <location>
        <begin position="74"/>
        <end position="85"/>
    </location>
</feature>
<proteinExistence type="predicted"/>
<feature type="domain" description="SH3b" evidence="2">
    <location>
        <begin position="84"/>
        <end position="146"/>
    </location>
</feature>
<evidence type="ECO:0000256" key="1">
    <source>
        <dbReference type="SAM" id="MobiDB-lite"/>
    </source>
</evidence>
<reference evidence="3 4" key="1">
    <citation type="submission" date="2018-11" db="EMBL/GenBank/DDBJ databases">
        <title>Pseudaminobacter arsenicus sp. nov., an arsenic-resistant bacterium isolated from arsenic-rich aquifers.</title>
        <authorList>
            <person name="Mu Y."/>
        </authorList>
    </citation>
    <scope>NUCLEOTIDE SEQUENCE [LARGE SCALE GENOMIC DNA]</scope>
    <source>
        <strain evidence="3 4">CB3</strain>
    </source>
</reference>
<sequence length="236" mass="25891">MAGFALPKLRWLMFGAVGASIWAMTQEPPQRHRPDATPRPAASVQRKADVPRMPKKVETPVQRPSQLVTSSVARAERPVPEKRPDNSLYTTTRVNVRSTANTAAAIVTTLDAGEAVKPILRDGKWQLVSVQGRKGWILGDYLRRSGPDAPRPSQSVPGPTTAKMSPRQPGPALRPQSESSSLLTNVKALFGGEKKPLRAPQEGDCQCPYDLMINGSPCGERSAYSRRSRRHVQCYM</sequence>
<gene>
    <name evidence="3" type="ORF">EET67_02185</name>
</gene>
<dbReference type="AlphaFoldDB" id="A0A432VC28"/>
<dbReference type="Gene3D" id="2.30.30.40">
    <property type="entry name" value="SH3 Domains"/>
    <property type="match status" value="1"/>
</dbReference>
<dbReference type="PROSITE" id="PS51781">
    <property type="entry name" value="SH3B"/>
    <property type="match status" value="1"/>
</dbReference>